<evidence type="ECO:0000313" key="1">
    <source>
        <dbReference type="EMBL" id="SVD83708.1"/>
    </source>
</evidence>
<gene>
    <name evidence="1" type="ORF">METZ01_LOCUS436562</name>
</gene>
<sequence length="180" mass="20876">MSAENINPFWRIWRADGYRKLEMEEECMRELTALTDSESKTEIALEVWFEIHLGNEDWESLYETVQLLARFQPAEVKWVTFESFCAFQLFDVWEASKAIVRALPRFPKVAELRLLLHSLHHDAGHGRTAEYWLAQAYRIDPAMVSCEAAEPEEPSVPIRGEDTGGTGFTLYGDSFQGRRW</sequence>
<dbReference type="EMBL" id="UINC01176537">
    <property type="protein sequence ID" value="SVD83708.1"/>
    <property type="molecule type" value="Genomic_DNA"/>
</dbReference>
<accession>A0A382YMH6</accession>
<organism evidence="1">
    <name type="scientific">marine metagenome</name>
    <dbReference type="NCBI Taxonomy" id="408172"/>
    <lineage>
        <taxon>unclassified sequences</taxon>
        <taxon>metagenomes</taxon>
        <taxon>ecological metagenomes</taxon>
    </lineage>
</organism>
<reference evidence="1" key="1">
    <citation type="submission" date="2018-05" db="EMBL/GenBank/DDBJ databases">
        <authorList>
            <person name="Lanie J.A."/>
            <person name="Ng W.-L."/>
            <person name="Kazmierczak K.M."/>
            <person name="Andrzejewski T.M."/>
            <person name="Davidsen T.M."/>
            <person name="Wayne K.J."/>
            <person name="Tettelin H."/>
            <person name="Glass J.I."/>
            <person name="Rusch D."/>
            <person name="Podicherti R."/>
            <person name="Tsui H.-C.T."/>
            <person name="Winkler M.E."/>
        </authorList>
    </citation>
    <scope>NUCLEOTIDE SEQUENCE</scope>
</reference>
<proteinExistence type="predicted"/>
<protein>
    <submittedName>
        <fullName evidence="1">Uncharacterized protein</fullName>
    </submittedName>
</protein>
<name>A0A382YMH6_9ZZZZ</name>
<dbReference type="AlphaFoldDB" id="A0A382YMH6"/>